<dbReference type="PANTHER" id="PTHR34220:SF7">
    <property type="entry name" value="SENSOR HISTIDINE KINASE YPDA"/>
    <property type="match status" value="1"/>
</dbReference>
<dbReference type="EMBL" id="BAABHD010000021">
    <property type="protein sequence ID" value="GAA4452353.1"/>
    <property type="molecule type" value="Genomic_DNA"/>
</dbReference>
<keyword evidence="1" id="KW-0472">Membrane</keyword>
<evidence type="ECO:0000259" key="2">
    <source>
        <dbReference type="Pfam" id="PF06580"/>
    </source>
</evidence>
<dbReference type="Pfam" id="PF06580">
    <property type="entry name" value="His_kinase"/>
    <property type="match status" value="1"/>
</dbReference>
<name>A0ABP8MKT4_9BACT</name>
<evidence type="ECO:0000313" key="3">
    <source>
        <dbReference type="EMBL" id="GAA4452353.1"/>
    </source>
</evidence>
<evidence type="ECO:0000313" key="4">
    <source>
        <dbReference type="Proteomes" id="UP001501175"/>
    </source>
</evidence>
<keyword evidence="1" id="KW-1133">Transmembrane helix</keyword>
<reference evidence="4" key="1">
    <citation type="journal article" date="2019" name="Int. J. Syst. Evol. Microbiol.">
        <title>The Global Catalogue of Microorganisms (GCM) 10K type strain sequencing project: providing services to taxonomists for standard genome sequencing and annotation.</title>
        <authorList>
            <consortium name="The Broad Institute Genomics Platform"/>
            <consortium name="The Broad Institute Genome Sequencing Center for Infectious Disease"/>
            <person name="Wu L."/>
            <person name="Ma J."/>
        </authorList>
    </citation>
    <scope>NUCLEOTIDE SEQUENCE [LARGE SCALE GENOMIC DNA]</scope>
    <source>
        <strain evidence="4">JCM 17927</strain>
    </source>
</reference>
<keyword evidence="3" id="KW-0418">Kinase</keyword>
<dbReference type="InterPro" id="IPR010559">
    <property type="entry name" value="Sig_transdc_His_kin_internal"/>
</dbReference>
<feature type="domain" description="Signal transduction histidine kinase internal region" evidence="2">
    <location>
        <begin position="168"/>
        <end position="247"/>
    </location>
</feature>
<organism evidence="3 4">
    <name type="scientific">Nibrella saemangeumensis</name>
    <dbReference type="NCBI Taxonomy" id="1084526"/>
    <lineage>
        <taxon>Bacteria</taxon>
        <taxon>Pseudomonadati</taxon>
        <taxon>Bacteroidota</taxon>
        <taxon>Cytophagia</taxon>
        <taxon>Cytophagales</taxon>
        <taxon>Spirosomataceae</taxon>
        <taxon>Nibrella</taxon>
    </lineage>
</organism>
<keyword evidence="4" id="KW-1185">Reference proteome</keyword>
<evidence type="ECO:0000256" key="1">
    <source>
        <dbReference type="SAM" id="Phobius"/>
    </source>
</evidence>
<feature type="transmembrane region" description="Helical" evidence="1">
    <location>
        <begin position="126"/>
        <end position="145"/>
    </location>
</feature>
<dbReference type="Proteomes" id="UP001501175">
    <property type="component" value="Unassembled WGS sequence"/>
</dbReference>
<protein>
    <submittedName>
        <fullName evidence="3">Histidine kinase</fullName>
    </submittedName>
</protein>
<dbReference type="InterPro" id="IPR050640">
    <property type="entry name" value="Bact_2-comp_sensor_kinase"/>
</dbReference>
<comment type="caution">
    <text evidence="3">The sequence shown here is derived from an EMBL/GenBank/DDBJ whole genome shotgun (WGS) entry which is preliminary data.</text>
</comment>
<gene>
    <name evidence="3" type="ORF">GCM10023189_15630</name>
</gene>
<sequence>MRTLTLPNYIRYLFITPPLFMVVLYVTIYMNTGEWRFGLVFNRRLWEEVWMFLLESYIILFGVDTLIRFFNRRFAQQPNHWRRYAQEIAVLLVAGLALVNLVHWAFETFVVVPEADVAYLQLKLRQSKVIILTTLLITYAFLSGLNSFRLMQQARQEAIRLQKEFVQAQFESLKNQLNPHFLFNSLSVLSSLVHIDPDLSEQFIEKLSKAYRYFLEQREKETVPLQTELDFAETIAFLFTVRFPKKLVIDIQPPAPAANETIPPLATFLLIEHAITHSVMSAQKPLKIRLFTNGDHTLHIEHSWQPRPNEMPVSDMALQSLAERYQYLTDRTPYIGLVNDMYVAKLPLLQPA</sequence>
<keyword evidence="1" id="KW-0812">Transmembrane</keyword>
<feature type="transmembrane region" description="Helical" evidence="1">
    <location>
        <begin position="49"/>
        <end position="67"/>
    </location>
</feature>
<accession>A0ABP8MKT4</accession>
<feature type="transmembrane region" description="Helical" evidence="1">
    <location>
        <begin position="12"/>
        <end position="29"/>
    </location>
</feature>
<dbReference type="PANTHER" id="PTHR34220">
    <property type="entry name" value="SENSOR HISTIDINE KINASE YPDA"/>
    <property type="match status" value="1"/>
</dbReference>
<feature type="transmembrane region" description="Helical" evidence="1">
    <location>
        <begin position="88"/>
        <end position="106"/>
    </location>
</feature>
<proteinExistence type="predicted"/>
<keyword evidence="3" id="KW-0808">Transferase</keyword>
<dbReference type="GO" id="GO:0016301">
    <property type="term" value="F:kinase activity"/>
    <property type="evidence" value="ECO:0007669"/>
    <property type="project" value="UniProtKB-KW"/>
</dbReference>
<dbReference type="RefSeq" id="WP_345242262.1">
    <property type="nucleotide sequence ID" value="NZ_BAABHD010000021.1"/>
</dbReference>